<accession>A0A6J7K1D3</accession>
<evidence type="ECO:0000256" key="6">
    <source>
        <dbReference type="ARBA" id="ARBA00023316"/>
    </source>
</evidence>
<dbReference type="NCBIfam" id="TIGR00247">
    <property type="entry name" value="endolytic transglycosylase MltG"/>
    <property type="match status" value="1"/>
</dbReference>
<evidence type="ECO:0000256" key="1">
    <source>
        <dbReference type="ARBA" id="ARBA00022475"/>
    </source>
</evidence>
<organism evidence="7">
    <name type="scientific">freshwater metagenome</name>
    <dbReference type="NCBI Taxonomy" id="449393"/>
    <lineage>
        <taxon>unclassified sequences</taxon>
        <taxon>metagenomes</taxon>
        <taxon>ecological metagenomes</taxon>
    </lineage>
</organism>
<dbReference type="GO" id="GO:0071555">
    <property type="term" value="P:cell wall organization"/>
    <property type="evidence" value="ECO:0007669"/>
    <property type="project" value="UniProtKB-KW"/>
</dbReference>
<evidence type="ECO:0000256" key="4">
    <source>
        <dbReference type="ARBA" id="ARBA00023136"/>
    </source>
</evidence>
<evidence type="ECO:0000256" key="2">
    <source>
        <dbReference type="ARBA" id="ARBA00022692"/>
    </source>
</evidence>
<keyword evidence="5" id="KW-0456">Lyase</keyword>
<protein>
    <submittedName>
        <fullName evidence="7">Unannotated protein</fullName>
    </submittedName>
</protein>
<dbReference type="Pfam" id="PF02618">
    <property type="entry name" value="YceG"/>
    <property type="match status" value="1"/>
</dbReference>
<dbReference type="Gene3D" id="3.30.1490.480">
    <property type="entry name" value="Endolytic murein transglycosylase"/>
    <property type="match status" value="1"/>
</dbReference>
<evidence type="ECO:0000256" key="5">
    <source>
        <dbReference type="ARBA" id="ARBA00023239"/>
    </source>
</evidence>
<keyword evidence="2" id="KW-0812">Transmembrane</keyword>
<dbReference type="PANTHER" id="PTHR30518">
    <property type="entry name" value="ENDOLYTIC MUREIN TRANSGLYCOSYLASE"/>
    <property type="match status" value="1"/>
</dbReference>
<reference evidence="7" key="1">
    <citation type="submission" date="2020-05" db="EMBL/GenBank/DDBJ databases">
        <authorList>
            <person name="Chiriac C."/>
            <person name="Salcher M."/>
            <person name="Ghai R."/>
            <person name="Kavagutti S V."/>
        </authorList>
    </citation>
    <scope>NUCLEOTIDE SEQUENCE</scope>
</reference>
<dbReference type="GO" id="GO:0016829">
    <property type="term" value="F:lyase activity"/>
    <property type="evidence" value="ECO:0007669"/>
    <property type="project" value="UniProtKB-KW"/>
</dbReference>
<keyword evidence="6" id="KW-0961">Cell wall biogenesis/degradation</keyword>
<evidence type="ECO:0000256" key="3">
    <source>
        <dbReference type="ARBA" id="ARBA00022989"/>
    </source>
</evidence>
<dbReference type="HAMAP" id="MF_02065">
    <property type="entry name" value="MltG"/>
    <property type="match status" value="1"/>
</dbReference>
<dbReference type="EMBL" id="CAFBNP010000035">
    <property type="protein sequence ID" value="CAB4949830.1"/>
    <property type="molecule type" value="Genomic_DNA"/>
</dbReference>
<dbReference type="InterPro" id="IPR003770">
    <property type="entry name" value="MLTG-like"/>
</dbReference>
<dbReference type="AlphaFoldDB" id="A0A6J7K1D3"/>
<proteinExistence type="inferred from homology"/>
<keyword evidence="4" id="KW-0472">Membrane</keyword>
<evidence type="ECO:0000313" key="7">
    <source>
        <dbReference type="EMBL" id="CAB4949830.1"/>
    </source>
</evidence>
<sequence length="333" mass="36769">MKLQRRIFLIGALCALALFSLLRLLPSNDFSDKSAGPEIEFSIQDGELGSSIAQNLEVKGVIKSSKKFIEEFNKDPKASGISAGSHSIQTKISVKTAISQLLDPKRLNNTLVVREGSTFSDVLKLLKSNNHVSKKEIAYSSIKPVYSNNRNSLEGSLFPARYSFEENTSVSDALQTMVKKAETEYANLGLSKGLGKYKPFELLTIASMVQIEGDPSNFSKVARVIYNRLEIGMALQLNATIQYATNSRGKIMLSNKETKLNSPFNTYKFRGLPPTPIANPSVDAIAATLKPAPGDWLYFITVAPRDTRFTSDFAEFSKWNTEFNKNVAAGKFK</sequence>
<name>A0A6J7K1D3_9ZZZZ</name>
<dbReference type="PANTHER" id="PTHR30518:SF2">
    <property type="entry name" value="ENDOLYTIC MUREIN TRANSGLYCOSYLASE"/>
    <property type="match status" value="1"/>
</dbReference>
<gene>
    <name evidence="7" type="ORF">UFOPK3828_00310</name>
</gene>
<keyword evidence="3" id="KW-1133">Transmembrane helix</keyword>
<keyword evidence="1" id="KW-1003">Cell membrane</keyword>